<proteinExistence type="predicted"/>
<dbReference type="PANTHER" id="PTHR38730">
    <property type="entry name" value="SLL7028 PROTEIN"/>
    <property type="match status" value="1"/>
</dbReference>
<dbReference type="InterPro" id="IPR018698">
    <property type="entry name" value="VWA-like_dom"/>
</dbReference>
<evidence type="ECO:0000259" key="3">
    <source>
        <dbReference type="Pfam" id="PF13203"/>
    </source>
</evidence>
<keyword evidence="5" id="KW-1185">Reference proteome</keyword>
<protein>
    <recommendedName>
        <fullName evidence="6">Metallopeptidase domain-containing protein</fullName>
    </recommendedName>
</protein>
<feature type="domain" description="VWA-like" evidence="2">
    <location>
        <begin position="310"/>
        <end position="434"/>
    </location>
</feature>
<reference evidence="4 5" key="1">
    <citation type="journal article" date="2017" name="Int. J. Syst. Evol. Microbiol.">
        <title>Desulfovibrio senegalensis sp. nov., a mesophilic sulfate reducer isolated from marine sediment.</title>
        <authorList>
            <person name="Thioye A."/>
            <person name="Gam Z.B.A."/>
            <person name="Mbengue M."/>
            <person name="Cayol J.L."/>
            <person name="Joseph-Bartoli M."/>
            <person name="Toure-Kane C."/>
            <person name="Labat M."/>
        </authorList>
    </citation>
    <scope>NUCLEOTIDE SEQUENCE [LARGE SCALE GENOMIC DNA]</scope>
    <source>
        <strain evidence="4 5">DSM 101509</strain>
    </source>
</reference>
<dbReference type="EMBL" id="WAIE01000002">
    <property type="protein sequence ID" value="KAB1442191.1"/>
    <property type="molecule type" value="Genomic_DNA"/>
</dbReference>
<dbReference type="AlphaFoldDB" id="A0A6N6N2M6"/>
<evidence type="ECO:0008006" key="6">
    <source>
        <dbReference type="Google" id="ProtNLM"/>
    </source>
</evidence>
<gene>
    <name evidence="4" type="ORF">F8A88_06930</name>
</gene>
<evidence type="ECO:0000313" key="4">
    <source>
        <dbReference type="EMBL" id="KAB1442191.1"/>
    </source>
</evidence>
<dbReference type="Pfam" id="PF13203">
    <property type="entry name" value="DUF2201_N"/>
    <property type="match status" value="1"/>
</dbReference>
<feature type="domain" description="Putative metallopeptidase" evidence="3">
    <location>
        <begin position="6"/>
        <end position="302"/>
    </location>
</feature>
<feature type="region of interest" description="Disordered" evidence="1">
    <location>
        <begin position="130"/>
        <end position="227"/>
    </location>
</feature>
<evidence type="ECO:0000256" key="1">
    <source>
        <dbReference type="SAM" id="MobiDB-lite"/>
    </source>
</evidence>
<evidence type="ECO:0000313" key="5">
    <source>
        <dbReference type="Proteomes" id="UP000438699"/>
    </source>
</evidence>
<accession>A0A6N6N2M6</accession>
<sequence length="435" mass="47263">MDAVRKKLLKARTGLLLEHPFFGSLCLRMNPVPDPKCATAWTDGRTLAYNPAYVAGLSEAQVKGLMAHTVMHPACQHHVRRRERDAHHWNMACDHAINWVLLDAGIILPPGYLDNPAYHGRSADDIYADLHSHGGEESRPSLTEGEGEAQGELDWDGPVGNMGEHDDPGDDSDSGTGEAGGDGDTPQGASDGETAESGSEQHGDPGGSGEVRDGQNDVEGGASDEGGTDEEWELAMAQAAQQARDMGDLPGSLERLIKEVLNPELDWQELLERFICDRARDDYSWTPPNKRFLHMNLILPSLSNRKLPEVVLAIDTSGSVTDAEMNQFGAEVSGILESFDTTVHVAYCDSTVTGSQSFGRNDLPLELTPEGGGGTDYRPVFEWVEQEGLDPACLVYLTDMECMHFPRCDPEYPVLWARVGGGGNTPPFGDMIDIH</sequence>
<dbReference type="RefSeq" id="WP_151150412.1">
    <property type="nucleotide sequence ID" value="NZ_WAIE01000002.1"/>
</dbReference>
<dbReference type="Pfam" id="PF09967">
    <property type="entry name" value="DUF2201"/>
    <property type="match status" value="1"/>
</dbReference>
<dbReference type="SUPFAM" id="SSF53300">
    <property type="entry name" value="vWA-like"/>
    <property type="match status" value="1"/>
</dbReference>
<feature type="compositionally biased region" description="Acidic residues" evidence="1">
    <location>
        <begin position="145"/>
        <end position="155"/>
    </location>
</feature>
<evidence type="ECO:0000259" key="2">
    <source>
        <dbReference type="Pfam" id="PF09967"/>
    </source>
</evidence>
<feature type="compositionally biased region" description="Basic and acidic residues" evidence="1">
    <location>
        <begin position="130"/>
        <end position="139"/>
    </location>
</feature>
<comment type="caution">
    <text evidence="4">The sequence shown here is derived from an EMBL/GenBank/DDBJ whole genome shotgun (WGS) entry which is preliminary data.</text>
</comment>
<dbReference type="InterPro" id="IPR025154">
    <property type="entry name" value="Put_metallopeptidase_dom"/>
</dbReference>
<name>A0A6N6N2M6_9BACT</name>
<dbReference type="PANTHER" id="PTHR38730:SF1">
    <property type="entry name" value="SLL7028 PROTEIN"/>
    <property type="match status" value="1"/>
</dbReference>
<dbReference type="OrthoDB" id="9761650at2"/>
<dbReference type="Proteomes" id="UP000438699">
    <property type="component" value="Unassembled WGS sequence"/>
</dbReference>
<dbReference type="InterPro" id="IPR036465">
    <property type="entry name" value="vWFA_dom_sf"/>
</dbReference>
<organism evidence="4 5">
    <name type="scientific">Pseudodesulfovibrio senegalensis</name>
    <dbReference type="NCBI Taxonomy" id="1721087"/>
    <lineage>
        <taxon>Bacteria</taxon>
        <taxon>Pseudomonadati</taxon>
        <taxon>Thermodesulfobacteriota</taxon>
        <taxon>Desulfovibrionia</taxon>
        <taxon>Desulfovibrionales</taxon>
        <taxon>Desulfovibrionaceae</taxon>
    </lineage>
</organism>